<dbReference type="WBParaSite" id="PTRK_0000182700.1">
    <property type="protein sequence ID" value="PTRK_0000182700.1"/>
    <property type="gene ID" value="PTRK_0000182700"/>
</dbReference>
<dbReference type="AlphaFoldDB" id="A0A0N4Z4A7"/>
<protein>
    <submittedName>
        <fullName evidence="3">Uncharacterized protein</fullName>
    </submittedName>
</protein>
<name>A0A0N4Z4A7_PARTI</name>
<sequence>MADISEEDSFNKAIYEKRALTKKSAGRTIKKIIDNINKNCVEKKKIEIINEKKEIGCVNGAKKETTTMTLLNNIPTSLLVDKTQSDKEIKPETMKVVKLTNEKISGAKQPKTRRLRKKKKVSLSTSSYSRIDKKGKECISEDISEKEKLTKLFKKFGNSLEDSKKKDAVNLEKNKTSDQYKFREKVQLINGKDDENSFILLPPNKNLERLITVNGVSKTIQPEQIKRTKREQKMVEELWFNRFNEENTLDDVPSDWDENRRPKTKKRRKRKDAREYDDVII</sequence>
<evidence type="ECO:0000313" key="3">
    <source>
        <dbReference type="WBParaSite" id="PTRK_0000182700.1"/>
    </source>
</evidence>
<evidence type="ECO:0000256" key="1">
    <source>
        <dbReference type="SAM" id="MobiDB-lite"/>
    </source>
</evidence>
<keyword evidence="2" id="KW-1185">Reference proteome</keyword>
<feature type="compositionally biased region" description="Basic residues" evidence="1">
    <location>
        <begin position="262"/>
        <end position="271"/>
    </location>
</feature>
<dbReference type="Proteomes" id="UP000038045">
    <property type="component" value="Unplaced"/>
</dbReference>
<evidence type="ECO:0000313" key="2">
    <source>
        <dbReference type="Proteomes" id="UP000038045"/>
    </source>
</evidence>
<proteinExistence type="predicted"/>
<feature type="compositionally biased region" description="Basic and acidic residues" evidence="1">
    <location>
        <begin position="272"/>
        <end position="281"/>
    </location>
</feature>
<reference evidence="3" key="1">
    <citation type="submission" date="2017-02" db="UniProtKB">
        <authorList>
            <consortium name="WormBaseParasite"/>
        </authorList>
    </citation>
    <scope>IDENTIFICATION</scope>
</reference>
<feature type="region of interest" description="Disordered" evidence="1">
    <location>
        <begin position="248"/>
        <end position="281"/>
    </location>
</feature>
<organism evidence="2 3">
    <name type="scientific">Parastrongyloides trichosuri</name>
    <name type="common">Possum-specific nematode worm</name>
    <dbReference type="NCBI Taxonomy" id="131310"/>
    <lineage>
        <taxon>Eukaryota</taxon>
        <taxon>Metazoa</taxon>
        <taxon>Ecdysozoa</taxon>
        <taxon>Nematoda</taxon>
        <taxon>Chromadorea</taxon>
        <taxon>Rhabditida</taxon>
        <taxon>Tylenchina</taxon>
        <taxon>Panagrolaimomorpha</taxon>
        <taxon>Strongyloidoidea</taxon>
        <taxon>Strongyloididae</taxon>
        <taxon>Parastrongyloides</taxon>
    </lineage>
</organism>
<accession>A0A0N4Z4A7</accession>